<accession>A0A0N8T9Y1</accession>
<reference evidence="2 3" key="1">
    <citation type="submission" date="2018-08" db="EMBL/GenBank/DDBJ databases">
        <title>Recombination of ecologically and evolutionarily significant loci maintains genetic cohesion in the Pseudomonas syringae species complex.</title>
        <authorList>
            <person name="Dillon M."/>
            <person name="Thakur S."/>
            <person name="Almeida R.N.D."/>
            <person name="Weir B.S."/>
            <person name="Guttman D.S."/>
        </authorList>
    </citation>
    <scope>NUCLEOTIDE SEQUENCE [LARGE SCALE GENOMIC DNA]</scope>
    <source>
        <strain evidence="2 3">ICMP 4388</strain>
    </source>
</reference>
<protein>
    <recommendedName>
        <fullName evidence="1">VOC domain-containing protein</fullName>
    </recommendedName>
</protein>
<name>A0A0N8T9Y1_PSEAP</name>
<dbReference type="Proteomes" id="UP000274541">
    <property type="component" value="Unassembled WGS sequence"/>
</dbReference>
<evidence type="ECO:0000259" key="1">
    <source>
        <dbReference type="PROSITE" id="PS51819"/>
    </source>
</evidence>
<dbReference type="RefSeq" id="WP_003392788.1">
    <property type="nucleotide sequence ID" value="NZ_JBPDUT010000002.1"/>
</dbReference>
<dbReference type="InterPro" id="IPR037523">
    <property type="entry name" value="VOC_core"/>
</dbReference>
<proteinExistence type="predicted"/>
<dbReference type="AlphaFoldDB" id="A0A0N8T9Y1"/>
<dbReference type="SUPFAM" id="SSF54593">
    <property type="entry name" value="Glyoxalase/Bleomycin resistance protein/Dihydroxybiphenyl dioxygenase"/>
    <property type="match status" value="1"/>
</dbReference>
<dbReference type="CDD" id="cd06587">
    <property type="entry name" value="VOC"/>
    <property type="match status" value="1"/>
</dbReference>
<dbReference type="InterPro" id="IPR029068">
    <property type="entry name" value="Glyas_Bleomycin-R_OHBP_Dase"/>
</dbReference>
<dbReference type="Pfam" id="PF00903">
    <property type="entry name" value="Glyoxalase"/>
    <property type="match status" value="1"/>
</dbReference>
<comment type="caution">
    <text evidence="2">The sequence shown here is derived from an EMBL/GenBank/DDBJ whole genome shotgun (WGS) entry which is preliminary data.</text>
</comment>
<dbReference type="PROSITE" id="PS51819">
    <property type="entry name" value="VOC"/>
    <property type="match status" value="1"/>
</dbReference>
<gene>
    <name evidence="2" type="ORF">ALQ37_200239</name>
</gene>
<organism evidence="2 3">
    <name type="scientific">Pseudomonas syringae pv. aptata</name>
    <dbReference type="NCBI Taxonomy" id="83167"/>
    <lineage>
        <taxon>Bacteria</taxon>
        <taxon>Pseudomonadati</taxon>
        <taxon>Pseudomonadota</taxon>
        <taxon>Gammaproteobacteria</taxon>
        <taxon>Pseudomonadales</taxon>
        <taxon>Pseudomonadaceae</taxon>
        <taxon>Pseudomonas</taxon>
        <taxon>Pseudomonas syringae</taxon>
    </lineage>
</organism>
<sequence length="162" mass="18129">MFGFNRGKKVRFSHTNIVSADWKRLSKFYRNVFGCHQVGPVRKLSGDAVSGGTGVPDAIIEGIHLSLPGCEDSGITLEIFQYMEGVNREVAYANSRGITHLAFEVEDLVDICAKVVRNGGWMLGKVVKQNVKGVGVCEFLYVRDPERNIIEIQKWTKPEKRT</sequence>
<dbReference type="EMBL" id="RBPX01000005">
    <property type="protein sequence ID" value="RMO73528.1"/>
    <property type="molecule type" value="Genomic_DNA"/>
</dbReference>
<evidence type="ECO:0000313" key="2">
    <source>
        <dbReference type="EMBL" id="RMO73528.1"/>
    </source>
</evidence>
<feature type="domain" description="VOC" evidence="1">
    <location>
        <begin position="11"/>
        <end position="155"/>
    </location>
</feature>
<dbReference type="InterPro" id="IPR004360">
    <property type="entry name" value="Glyas_Fos-R_dOase_dom"/>
</dbReference>
<dbReference type="Gene3D" id="3.10.180.10">
    <property type="entry name" value="2,3-Dihydroxybiphenyl 1,2-Dioxygenase, domain 1"/>
    <property type="match status" value="1"/>
</dbReference>
<evidence type="ECO:0000313" key="3">
    <source>
        <dbReference type="Proteomes" id="UP000274541"/>
    </source>
</evidence>